<dbReference type="Pfam" id="PF13954">
    <property type="entry name" value="PapC_N"/>
    <property type="match status" value="1"/>
</dbReference>
<gene>
    <name evidence="13" type="ORF">ECVG_05112</name>
</gene>
<dbReference type="Gene3D" id="2.60.40.2070">
    <property type="match status" value="1"/>
</dbReference>
<name>A0A1X3JLM3_ECOLX</name>
<dbReference type="InterPro" id="IPR037224">
    <property type="entry name" value="PapC_N_sf"/>
</dbReference>
<dbReference type="InterPro" id="IPR042186">
    <property type="entry name" value="FimD_plug_dom"/>
</dbReference>
<evidence type="ECO:0000256" key="9">
    <source>
        <dbReference type="ARBA" id="ARBA00023237"/>
    </source>
</evidence>
<keyword evidence="6 10" id="KW-0812">Transmembrane</keyword>
<dbReference type="PANTHER" id="PTHR30451">
    <property type="entry name" value="OUTER MEMBRANE USHER PROTEIN"/>
    <property type="match status" value="1"/>
</dbReference>
<dbReference type="InterPro" id="IPR025885">
    <property type="entry name" value="PapC_N"/>
</dbReference>
<dbReference type="GO" id="GO:0015473">
    <property type="term" value="F:fimbrial usher porin activity"/>
    <property type="evidence" value="ECO:0007669"/>
    <property type="project" value="InterPro"/>
</dbReference>
<organism evidence="13 14">
    <name type="scientific">Escherichia coli H386</name>
    <dbReference type="NCBI Taxonomy" id="656397"/>
    <lineage>
        <taxon>Bacteria</taxon>
        <taxon>Pseudomonadati</taxon>
        <taxon>Pseudomonadota</taxon>
        <taxon>Gammaproteobacteria</taxon>
        <taxon>Enterobacterales</taxon>
        <taxon>Enterobacteriaceae</taxon>
        <taxon>Escherichia</taxon>
    </lineage>
</organism>
<dbReference type="EMBL" id="ADJB01000016">
    <property type="protein sequence ID" value="OSL16362.1"/>
    <property type="molecule type" value="Genomic_DNA"/>
</dbReference>
<keyword evidence="4" id="KW-1134">Transmembrane beta strand</keyword>
<dbReference type="SUPFAM" id="SSF141729">
    <property type="entry name" value="FimD N-terminal domain-like"/>
    <property type="match status" value="1"/>
</dbReference>
<dbReference type="Proteomes" id="UP000193045">
    <property type="component" value="Unassembled WGS sequence"/>
</dbReference>
<evidence type="ECO:0000259" key="12">
    <source>
        <dbReference type="Pfam" id="PF13954"/>
    </source>
</evidence>
<evidence type="ECO:0000313" key="13">
    <source>
        <dbReference type="EMBL" id="OSL16362.1"/>
    </source>
</evidence>
<dbReference type="InterPro" id="IPR043142">
    <property type="entry name" value="PapC-like_C_sf"/>
</dbReference>
<evidence type="ECO:0000256" key="2">
    <source>
        <dbReference type="ARBA" id="ARBA00008064"/>
    </source>
</evidence>
<evidence type="ECO:0000256" key="10">
    <source>
        <dbReference type="RuleBase" id="RU003884"/>
    </source>
</evidence>
<evidence type="ECO:0000256" key="6">
    <source>
        <dbReference type="ARBA" id="ARBA00022692"/>
    </source>
</evidence>
<dbReference type="PROSITE" id="PS01151">
    <property type="entry name" value="FIMBRIAL_USHER"/>
    <property type="match status" value="1"/>
</dbReference>
<comment type="subcellular location">
    <subcellularLocation>
        <location evidence="1 10">Cell outer membrane</location>
        <topology evidence="1 10">Multi-pass membrane protein</topology>
    </subcellularLocation>
</comment>
<keyword evidence="7" id="KW-0732">Signal</keyword>
<dbReference type="InterPro" id="IPR018030">
    <property type="entry name" value="Fimbrial_membr_usher_CS"/>
</dbReference>
<accession>A0A1X3JLM3</accession>
<evidence type="ECO:0000259" key="11">
    <source>
        <dbReference type="Pfam" id="PF13953"/>
    </source>
</evidence>
<dbReference type="Gene3D" id="3.10.20.410">
    <property type="match status" value="1"/>
</dbReference>
<dbReference type="FunFam" id="3.10.20.410:FF:000001">
    <property type="entry name" value="Fimbrial outer membrane usher protein"/>
    <property type="match status" value="1"/>
</dbReference>
<dbReference type="GO" id="GO:0009279">
    <property type="term" value="C:cell outer membrane"/>
    <property type="evidence" value="ECO:0007669"/>
    <property type="project" value="UniProtKB-SubCell"/>
</dbReference>
<keyword evidence="5 10" id="KW-1029">Fimbrium biogenesis</keyword>
<dbReference type="AlphaFoldDB" id="A0A1X3JLM3"/>
<proteinExistence type="inferred from homology"/>
<dbReference type="Pfam" id="PF00577">
    <property type="entry name" value="Usher"/>
    <property type="match status" value="1"/>
</dbReference>
<dbReference type="Gene3D" id="2.60.40.3110">
    <property type="match status" value="1"/>
</dbReference>
<feature type="domain" description="PapC-like C-terminal" evidence="11">
    <location>
        <begin position="768"/>
        <end position="834"/>
    </location>
</feature>
<evidence type="ECO:0000256" key="5">
    <source>
        <dbReference type="ARBA" id="ARBA00022558"/>
    </source>
</evidence>
<dbReference type="GO" id="GO:0009297">
    <property type="term" value="P:pilus assembly"/>
    <property type="evidence" value="ECO:0007669"/>
    <property type="project" value="InterPro"/>
</dbReference>
<evidence type="ECO:0000256" key="7">
    <source>
        <dbReference type="ARBA" id="ARBA00022729"/>
    </source>
</evidence>
<dbReference type="InterPro" id="IPR025949">
    <property type="entry name" value="PapC-like_C"/>
</dbReference>
<dbReference type="PANTHER" id="PTHR30451:SF9">
    <property type="entry name" value="F1 CAPSULE-ANCHORING PROTEIN"/>
    <property type="match status" value="1"/>
</dbReference>
<dbReference type="Gene3D" id="2.60.40.2610">
    <property type="entry name" value="Outer membrane usher protein FimD, plug domain"/>
    <property type="match status" value="1"/>
</dbReference>
<comment type="similarity">
    <text evidence="2 10">Belongs to the fimbrial export usher family.</text>
</comment>
<keyword evidence="3 10" id="KW-0813">Transport</keyword>
<comment type="caution">
    <text evidence="13">The sequence shown here is derived from an EMBL/GenBank/DDBJ whole genome shotgun (WGS) entry which is preliminary data.</text>
</comment>
<reference evidence="13 14" key="1">
    <citation type="submission" date="2010-04" db="EMBL/GenBank/DDBJ databases">
        <title>The Genome Sequence of Escherichia coli H386.</title>
        <authorList>
            <consortium name="The Broad Institute Genome Sequencing Platform"/>
            <consortium name="The Broad Institute Genome Sequencing Center for Infectious Disease"/>
            <person name="Feldgarden M."/>
            <person name="Gordon D.M."/>
            <person name="Johnson J.R."/>
            <person name="Johnston B.D."/>
            <person name="Young S."/>
            <person name="Zeng Q."/>
            <person name="Koehrsen M."/>
            <person name="Alvarado L."/>
            <person name="Berlin A.M."/>
            <person name="Borenstein D."/>
            <person name="Chapman S.B."/>
            <person name="Chen Z."/>
            <person name="Engels R."/>
            <person name="Freedman E."/>
            <person name="Gellesch M."/>
            <person name="Goldberg J."/>
            <person name="Griggs A."/>
            <person name="Gujja S."/>
            <person name="Heilman E.R."/>
            <person name="Heiman D.I."/>
            <person name="Hepburn T.A."/>
            <person name="Howarth C."/>
            <person name="Jen D."/>
            <person name="Larson L."/>
            <person name="Mehta T."/>
            <person name="Park D."/>
            <person name="Pearson M."/>
            <person name="Richards J."/>
            <person name="Roberts A."/>
            <person name="Saif S."/>
            <person name="Shea T.D."/>
            <person name="Shenoy N."/>
            <person name="Sisk P."/>
            <person name="Stolte C."/>
            <person name="Sykes S.N."/>
            <person name="Walk T."/>
            <person name="White J."/>
            <person name="Yandava C."/>
            <person name="Haas B."/>
            <person name="Henn M.R."/>
            <person name="Nusbaum C."/>
            <person name="Birren B."/>
        </authorList>
    </citation>
    <scope>NUCLEOTIDE SEQUENCE [LARGE SCALE GENOMIC DNA]</scope>
    <source>
        <strain evidence="13 14">H386</strain>
    </source>
</reference>
<evidence type="ECO:0000256" key="4">
    <source>
        <dbReference type="ARBA" id="ARBA00022452"/>
    </source>
</evidence>
<protein>
    <submittedName>
        <fullName evidence="13">Outer membrane usher protein AfaC</fullName>
    </submittedName>
</protein>
<dbReference type="RefSeq" id="WP_000392724.1">
    <property type="nucleotide sequence ID" value="NZ_ADJB01000016.1"/>
</dbReference>
<evidence type="ECO:0000313" key="14">
    <source>
        <dbReference type="Proteomes" id="UP000193045"/>
    </source>
</evidence>
<evidence type="ECO:0000256" key="1">
    <source>
        <dbReference type="ARBA" id="ARBA00004571"/>
    </source>
</evidence>
<dbReference type="InterPro" id="IPR000015">
    <property type="entry name" value="Fimb_usher"/>
</dbReference>
<evidence type="ECO:0000256" key="8">
    <source>
        <dbReference type="ARBA" id="ARBA00023136"/>
    </source>
</evidence>
<dbReference type="Pfam" id="PF13953">
    <property type="entry name" value="PapC_C"/>
    <property type="match status" value="1"/>
</dbReference>
<keyword evidence="8 10" id="KW-0472">Membrane</keyword>
<feature type="domain" description="PapC N-terminal" evidence="12">
    <location>
        <begin position="35"/>
        <end position="182"/>
    </location>
</feature>
<sequence length="850" mass="94440">MEERNNKYELSALYIAVLSSLPFFFCADVAARSYTFEPSMLNVDGNDIDLSIFESGAQLPGTYYVDIMLNGKLVDTKEMEFSRERNKDGEFVLSSCLTQSMLNRYGVKVGDYPELFVNSSNGKVCGDLSVIPGAFSYFDFYNQQLNLSIPNVALYPKYKGIASEELWDNGINAFLMNYQANAQINQYRNKKNREVSSYWARIEPGMNIGSWRIRNLTTFTKENGNSEKRESVYTYAERGLTSIKSNLLIGESYTNSDIFDSISFRGIMLHSDESMVPYSKYAFAPVIRGIAQSQALIEVRQNGYLIHTVSVAPGAFEISDLPVTGSGGDLQVSVIETNGKNQSFTVPYTTPVIALRENYLKYSLVGGMYRSAYSGVDNTALIQMTAMYGMPWNLTTFVGFQGSEHYNSVATGVGLSMGDMGAISLDGIYARGQKEKQNKEDGYSWRVRYSKVFDITGTNFIAASHQYSSDGYQTLSDVLDTYGHSNYSYGGYANRSMRNSLTISQSMGEWGTFSFGGVRDEYRGNRSPQNSINALYSNSMEWGTLSLNWSQNKITDSSRSVKDKKENIFSFWVSIPLYRLLGNTSNNINATTQIQKYDNQKMQYEFGMNGRAFNRQLYWDISQRLAPGNENYNDASRLNLEWYGTYGQIRGGYGYSDSLRQMNAGISGTAIVHSNGVTFGQKQGGTIALVEAQGVDGAEVIGWPGVKTDFRGYTALGHLTPYQENTVSLNPASFPEYAEVLQTDTKVIPTKGAVVSARFKTSIGKKALFKLTRHDGKKVPFGAVVSSATADDNKRVVGIVNESGEVYMSGLSEKGQLDVKWNSHGSCKAVYKLSDNKSIVNIYNASLTCI</sequence>
<keyword evidence="9 10" id="KW-0998">Cell outer membrane</keyword>
<evidence type="ECO:0000256" key="3">
    <source>
        <dbReference type="ARBA" id="ARBA00022448"/>
    </source>
</evidence>